<dbReference type="PANTHER" id="PTHR43792">
    <property type="entry name" value="GNAT FAMILY, PUTATIVE (AFU_ORTHOLOGUE AFUA_3G00765)-RELATED-RELATED"/>
    <property type="match status" value="1"/>
</dbReference>
<protein>
    <submittedName>
        <fullName evidence="5">N-acetyltransferase</fullName>
    </submittedName>
</protein>
<dbReference type="AlphaFoldDB" id="A0A7I7UNB4"/>
<accession>A0A7I7UNB4</accession>
<keyword evidence="2" id="KW-0012">Acyltransferase</keyword>
<dbReference type="EMBL" id="AP022599">
    <property type="protein sequence ID" value="BBY82341.1"/>
    <property type="molecule type" value="Genomic_DNA"/>
</dbReference>
<dbReference type="InterPro" id="IPR000182">
    <property type="entry name" value="GNAT_dom"/>
</dbReference>
<dbReference type="GO" id="GO:0016747">
    <property type="term" value="F:acyltransferase activity, transferring groups other than amino-acyl groups"/>
    <property type="evidence" value="ECO:0007669"/>
    <property type="project" value="InterPro"/>
</dbReference>
<evidence type="ECO:0000313" key="5">
    <source>
        <dbReference type="EMBL" id="BBY82341.1"/>
    </source>
</evidence>
<evidence type="ECO:0000256" key="1">
    <source>
        <dbReference type="ARBA" id="ARBA00022679"/>
    </source>
</evidence>
<proteinExistence type="inferred from homology"/>
<evidence type="ECO:0000259" key="4">
    <source>
        <dbReference type="PROSITE" id="PS51186"/>
    </source>
</evidence>
<dbReference type="Pfam" id="PF13302">
    <property type="entry name" value="Acetyltransf_3"/>
    <property type="match status" value="1"/>
</dbReference>
<dbReference type="SUPFAM" id="SSF55729">
    <property type="entry name" value="Acyl-CoA N-acyltransferases (Nat)"/>
    <property type="match status" value="1"/>
</dbReference>
<dbReference type="PANTHER" id="PTHR43792:SF8">
    <property type="entry name" value="[RIBOSOMAL PROTEIN US5]-ALANINE N-ACETYLTRANSFERASE"/>
    <property type="match status" value="1"/>
</dbReference>
<evidence type="ECO:0000313" key="6">
    <source>
        <dbReference type="Proteomes" id="UP000467252"/>
    </source>
</evidence>
<dbReference type="Proteomes" id="UP000467252">
    <property type="component" value="Chromosome"/>
</dbReference>
<feature type="domain" description="N-acetyltransferase" evidence="4">
    <location>
        <begin position="33"/>
        <end position="197"/>
    </location>
</feature>
<keyword evidence="6" id="KW-1185">Reference proteome</keyword>
<dbReference type="PROSITE" id="PS51186">
    <property type="entry name" value="GNAT"/>
    <property type="match status" value="1"/>
</dbReference>
<gene>
    <name evidence="5" type="ORF">MPUL_34990</name>
</gene>
<keyword evidence="1 5" id="KW-0808">Transferase</keyword>
<dbReference type="InterPro" id="IPR051531">
    <property type="entry name" value="N-acetyltransferase"/>
</dbReference>
<sequence>MFAGAALLGFAAMPDMSRRPLVADRLPRTEGDVTVRRLRHDDADAFAAGSADPAVRRYGHLPLQRYSPQVVRQQIDGVIADGLADGSLAVLAIADARTDEFLGSIVVFDVGEAGAEVGFWLSPQSRGRGAAQHALRAVARVAGAAGLSRLTARTVPENAGSRRVLEAAGFDQTGEPHAQVTPSGETATVVTFSRSLE</sequence>
<organism evidence="5 6">
    <name type="scientific">Mycolicibacterium pulveris</name>
    <name type="common">Mycobacterium pulveris</name>
    <dbReference type="NCBI Taxonomy" id="36813"/>
    <lineage>
        <taxon>Bacteria</taxon>
        <taxon>Bacillati</taxon>
        <taxon>Actinomycetota</taxon>
        <taxon>Actinomycetes</taxon>
        <taxon>Mycobacteriales</taxon>
        <taxon>Mycobacteriaceae</taxon>
        <taxon>Mycolicibacterium</taxon>
    </lineage>
</organism>
<name>A0A7I7UNB4_MYCPV</name>
<evidence type="ECO:0000256" key="3">
    <source>
        <dbReference type="ARBA" id="ARBA00038502"/>
    </source>
</evidence>
<reference evidence="5 6" key="1">
    <citation type="journal article" date="2019" name="Emerg. Microbes Infect.">
        <title>Comprehensive subspecies identification of 175 nontuberculous mycobacteria species based on 7547 genomic profiles.</title>
        <authorList>
            <person name="Matsumoto Y."/>
            <person name="Kinjo T."/>
            <person name="Motooka D."/>
            <person name="Nabeya D."/>
            <person name="Jung N."/>
            <person name="Uechi K."/>
            <person name="Horii T."/>
            <person name="Iida T."/>
            <person name="Fujita J."/>
            <person name="Nakamura S."/>
        </authorList>
    </citation>
    <scope>NUCLEOTIDE SEQUENCE [LARGE SCALE GENOMIC DNA]</scope>
    <source>
        <strain evidence="5 6">JCM 6370</strain>
    </source>
</reference>
<dbReference type="Gene3D" id="3.40.630.30">
    <property type="match status" value="1"/>
</dbReference>
<dbReference type="InterPro" id="IPR016181">
    <property type="entry name" value="Acyl_CoA_acyltransferase"/>
</dbReference>
<evidence type="ECO:0000256" key="2">
    <source>
        <dbReference type="ARBA" id="ARBA00023315"/>
    </source>
</evidence>
<comment type="similarity">
    <text evidence="3">Belongs to the acetyltransferase family. RimJ subfamily.</text>
</comment>